<protein>
    <submittedName>
        <fullName evidence="1">Uncharacterized protein</fullName>
    </submittedName>
</protein>
<name>A0A0K2VD57_LEPSM</name>
<evidence type="ECO:0000313" key="1">
    <source>
        <dbReference type="EMBL" id="CDW48255.1"/>
    </source>
</evidence>
<proteinExistence type="predicted"/>
<organism evidence="1">
    <name type="scientific">Lepeophtheirus salmonis</name>
    <name type="common">Salmon louse</name>
    <name type="synonym">Caligus salmonis</name>
    <dbReference type="NCBI Taxonomy" id="72036"/>
    <lineage>
        <taxon>Eukaryota</taxon>
        <taxon>Metazoa</taxon>
        <taxon>Ecdysozoa</taxon>
        <taxon>Arthropoda</taxon>
        <taxon>Crustacea</taxon>
        <taxon>Multicrustacea</taxon>
        <taxon>Hexanauplia</taxon>
        <taxon>Copepoda</taxon>
        <taxon>Siphonostomatoida</taxon>
        <taxon>Caligidae</taxon>
        <taxon>Lepeophtheirus</taxon>
    </lineage>
</organism>
<dbReference type="EMBL" id="HACA01030894">
    <property type="protein sequence ID" value="CDW48255.1"/>
    <property type="molecule type" value="Transcribed_RNA"/>
</dbReference>
<sequence>MLTALDTLRLMITKGISLVY</sequence>
<reference evidence="1" key="1">
    <citation type="submission" date="2014-05" db="EMBL/GenBank/DDBJ databases">
        <authorList>
            <person name="Chronopoulou M."/>
        </authorList>
    </citation>
    <scope>NUCLEOTIDE SEQUENCE</scope>
    <source>
        <tissue evidence="1">Whole organism</tissue>
    </source>
</reference>
<dbReference type="AlphaFoldDB" id="A0A0K2VD57"/>
<accession>A0A0K2VD57</accession>